<dbReference type="PANTHER" id="PTHR42109:SF2">
    <property type="entry name" value="INTEGRAL MEMBRANE PROTEIN"/>
    <property type="match status" value="1"/>
</dbReference>
<feature type="region of interest" description="Disordered" evidence="1">
    <location>
        <begin position="264"/>
        <end position="302"/>
    </location>
</feature>
<dbReference type="RefSeq" id="XP_007917151.1">
    <property type="nucleotide sequence ID" value="XM_007918960.1"/>
</dbReference>
<organism evidence="4 5">
    <name type="scientific">Phaeoacremonium minimum (strain UCR-PA7)</name>
    <name type="common">Esca disease fungus</name>
    <name type="synonym">Togninia minima</name>
    <dbReference type="NCBI Taxonomy" id="1286976"/>
    <lineage>
        <taxon>Eukaryota</taxon>
        <taxon>Fungi</taxon>
        <taxon>Dikarya</taxon>
        <taxon>Ascomycota</taxon>
        <taxon>Pezizomycotina</taxon>
        <taxon>Sordariomycetes</taxon>
        <taxon>Sordariomycetidae</taxon>
        <taxon>Togniniales</taxon>
        <taxon>Togniniaceae</taxon>
        <taxon>Phaeoacremonium</taxon>
    </lineage>
</organism>
<feature type="transmembrane region" description="Helical" evidence="2">
    <location>
        <begin position="153"/>
        <end position="177"/>
    </location>
</feature>
<dbReference type="OrthoDB" id="2560628at2759"/>
<accession>R8BFL0</accession>
<feature type="transmembrane region" description="Helical" evidence="2">
    <location>
        <begin position="39"/>
        <end position="57"/>
    </location>
</feature>
<evidence type="ECO:0000313" key="4">
    <source>
        <dbReference type="EMBL" id="EON98074.1"/>
    </source>
</evidence>
<reference evidence="5" key="1">
    <citation type="journal article" date="2013" name="Genome Announc.">
        <title>Draft genome sequence of the ascomycete Phaeoacremonium aleophilum strain UCR-PA7, a causal agent of the esca disease complex in grapevines.</title>
        <authorList>
            <person name="Blanco-Ulate B."/>
            <person name="Rolshausen P."/>
            <person name="Cantu D."/>
        </authorList>
    </citation>
    <scope>NUCLEOTIDE SEQUENCE [LARGE SCALE GENOMIC DNA]</scope>
    <source>
        <strain evidence="5">UCR-PA7</strain>
    </source>
</reference>
<dbReference type="Pfam" id="PF24800">
    <property type="entry name" value="DUF7702"/>
    <property type="match status" value="1"/>
</dbReference>
<dbReference type="HOGENOM" id="CLU_064985_0_2_1"/>
<feature type="compositionally biased region" description="Low complexity" evidence="1">
    <location>
        <begin position="271"/>
        <end position="293"/>
    </location>
</feature>
<dbReference type="Proteomes" id="UP000014074">
    <property type="component" value="Unassembled WGS sequence"/>
</dbReference>
<dbReference type="eggNOG" id="ENOG502SCPV">
    <property type="taxonomic scope" value="Eukaryota"/>
</dbReference>
<name>R8BFL0_PHAM7</name>
<keyword evidence="2" id="KW-1133">Transmembrane helix</keyword>
<feature type="transmembrane region" description="Helical" evidence="2">
    <location>
        <begin position="69"/>
        <end position="90"/>
    </location>
</feature>
<feature type="transmembrane region" description="Helical" evidence="2">
    <location>
        <begin position="6"/>
        <end position="27"/>
    </location>
</feature>
<keyword evidence="2 4" id="KW-0812">Transmembrane</keyword>
<gene>
    <name evidence="4" type="ORF">UCRPA7_6422</name>
</gene>
<keyword evidence="2" id="KW-0472">Membrane</keyword>
<proteinExistence type="predicted"/>
<dbReference type="GeneID" id="19327077"/>
<dbReference type="AlphaFoldDB" id="R8BFL0"/>
<evidence type="ECO:0000313" key="5">
    <source>
        <dbReference type="Proteomes" id="UP000014074"/>
    </source>
</evidence>
<evidence type="ECO:0000259" key="3">
    <source>
        <dbReference type="Pfam" id="PF24800"/>
    </source>
</evidence>
<feature type="domain" description="DUF7702" evidence="3">
    <location>
        <begin position="4"/>
        <end position="255"/>
    </location>
</feature>
<keyword evidence="5" id="KW-1185">Reference proteome</keyword>
<sequence>MAISQVNQVAIAQICVYVPALAIAIVLALRHGFRRSSGWLYLILFCLIRVVGASMQLATINDPTNSDLYVGAFTLNSIGLSALILIMLGLTTRLSQSIQQSQTLLINPRSLRLVQTVVMVGLILGIVGGTQMGDQISNMFKNPGQTTYDVPQLSKVGVGLMIGGYGILVIANAKLGTQISHAEPGEKRVLIAIAAAMPFVLVRLIFSAMATFTTNRNFRSFGGSPDYIHYFIGMAVVMEMVAIAIFEGVGLTLQKKPVKKGYTVPMGNRVPQQGQPQQPQPYQSQYPPQSQQQWGTRQAEHV</sequence>
<feature type="transmembrane region" description="Helical" evidence="2">
    <location>
        <begin position="230"/>
        <end position="253"/>
    </location>
</feature>
<feature type="transmembrane region" description="Helical" evidence="2">
    <location>
        <begin position="111"/>
        <end position="133"/>
    </location>
</feature>
<dbReference type="PANTHER" id="PTHR42109">
    <property type="entry name" value="UNPLACED GENOMIC SCAFFOLD UM_SCAF_CONTIG_1.265, WHOLE GENOME SHOTGUN SEQUENCE"/>
    <property type="match status" value="1"/>
</dbReference>
<protein>
    <submittedName>
        <fullName evidence="4">Putative transmembrane protein</fullName>
    </submittedName>
</protein>
<dbReference type="EMBL" id="KB933236">
    <property type="protein sequence ID" value="EON98074.1"/>
    <property type="molecule type" value="Genomic_DNA"/>
</dbReference>
<evidence type="ECO:0000256" key="1">
    <source>
        <dbReference type="SAM" id="MobiDB-lite"/>
    </source>
</evidence>
<evidence type="ECO:0000256" key="2">
    <source>
        <dbReference type="SAM" id="Phobius"/>
    </source>
</evidence>
<dbReference type="InterPro" id="IPR056119">
    <property type="entry name" value="DUF7702"/>
</dbReference>
<feature type="transmembrane region" description="Helical" evidence="2">
    <location>
        <begin position="189"/>
        <end position="210"/>
    </location>
</feature>
<dbReference type="KEGG" id="tmn:UCRPA7_6422"/>